<proteinExistence type="predicted"/>
<dbReference type="Proteomes" id="UP000620550">
    <property type="component" value="Unassembled WGS sequence"/>
</dbReference>
<gene>
    <name evidence="2" type="ORF">GCM10017764_16900</name>
</gene>
<keyword evidence="1" id="KW-0812">Transmembrane</keyword>
<dbReference type="EMBL" id="BNAF01000005">
    <property type="protein sequence ID" value="GHE34192.1"/>
    <property type="molecule type" value="Genomic_DNA"/>
</dbReference>
<keyword evidence="1" id="KW-0472">Membrane</keyword>
<evidence type="ECO:0000313" key="2">
    <source>
        <dbReference type="EMBL" id="GHE34192.1"/>
    </source>
</evidence>
<feature type="transmembrane region" description="Helical" evidence="1">
    <location>
        <begin position="7"/>
        <end position="27"/>
    </location>
</feature>
<keyword evidence="1" id="KW-1133">Transmembrane helix</keyword>
<evidence type="ECO:0000313" key="3">
    <source>
        <dbReference type="Proteomes" id="UP000620550"/>
    </source>
</evidence>
<evidence type="ECO:0000256" key="1">
    <source>
        <dbReference type="SAM" id="Phobius"/>
    </source>
</evidence>
<dbReference type="SUPFAM" id="SSF51004">
    <property type="entry name" value="C-terminal (heme d1) domain of cytochrome cd1-nitrite reductase"/>
    <property type="match status" value="1"/>
</dbReference>
<reference evidence="3" key="1">
    <citation type="journal article" date="2019" name="Int. J. Syst. Evol. Microbiol.">
        <title>The Global Catalogue of Microorganisms (GCM) 10K type strain sequencing project: providing services to taxonomists for standard genome sequencing and annotation.</title>
        <authorList>
            <consortium name="The Broad Institute Genomics Platform"/>
            <consortium name="The Broad Institute Genome Sequencing Center for Infectious Disease"/>
            <person name="Wu L."/>
            <person name="Ma J."/>
        </authorList>
    </citation>
    <scope>NUCLEOTIDE SEQUENCE [LARGE SCALE GENOMIC DNA]</scope>
    <source>
        <strain evidence="3">CGMCC 1.12966</strain>
    </source>
</reference>
<comment type="caution">
    <text evidence="2">The sequence shown here is derived from an EMBL/GenBank/DDBJ whole genome shotgun (WGS) entry which is preliminary data.</text>
</comment>
<name>A0ABQ3HXZ9_9SPHI</name>
<dbReference type="InterPro" id="IPR011048">
    <property type="entry name" value="Haem_d1_sf"/>
</dbReference>
<organism evidence="2 3">
    <name type="scientific">Sphingobacterium griseoflavum</name>
    <dbReference type="NCBI Taxonomy" id="1474952"/>
    <lineage>
        <taxon>Bacteria</taxon>
        <taxon>Pseudomonadati</taxon>
        <taxon>Bacteroidota</taxon>
        <taxon>Sphingobacteriia</taxon>
        <taxon>Sphingobacteriales</taxon>
        <taxon>Sphingobacteriaceae</taxon>
        <taxon>Sphingobacterium</taxon>
    </lineage>
</organism>
<protein>
    <submittedName>
        <fullName evidence="2">Uncharacterized protein</fullName>
    </submittedName>
</protein>
<keyword evidence="3" id="KW-1185">Reference proteome</keyword>
<accession>A0ABQ3HXZ9</accession>
<dbReference type="RefSeq" id="WP_189626210.1">
    <property type="nucleotide sequence ID" value="NZ_BNAF01000005.1"/>
</dbReference>
<sequence>MRKKDINITLIGIIVAALILLVFYYNFNSNKTDIKYLANGGFKRTLLPVNMSLKQGYELPKGFYNIIGVGDDKTLIKEAETGSLITFNTDHTKEIIKMPKEINPENVFYTSVHPYDKQLIYLICNNDRSVFLFNIGTQKIVSIFKFSSYFDKIIRASDSSFYVFNQTDKMNQLVLNLVQFNKAGKDTIIKTSQIYKEAMTDDGIFQSSGKNLIYVNHYNNKISIIDTALRKETFYKTIDTVTTRPKTITIRNNTITKFAKAPRPVNQLMQVSDSLLFINSYVRSEVDNENDPKKESDFFDVYDLKNNCKYKGTIYIKRYKKERAQDFMVTRNKFVLQYPNMTLIYDFSL</sequence>